<protein>
    <submittedName>
        <fullName evidence="1">Uncharacterized protein</fullName>
    </submittedName>
</protein>
<dbReference type="EMBL" id="BARW01001504">
    <property type="protein sequence ID" value="GAI60522.1"/>
    <property type="molecule type" value="Genomic_DNA"/>
</dbReference>
<sequence length="89" mass="11091">MHYLLFKFYWYDIDMDNSKHYPISTKTLKNQVKQMRRWKKEQDFLEVRLREFDTIICVNCSNSYLNKLRKCFRNHIFLKIDDFNSIKSV</sequence>
<dbReference type="AlphaFoldDB" id="X1PW81"/>
<proteinExistence type="predicted"/>
<organism evidence="1">
    <name type="scientific">marine sediment metagenome</name>
    <dbReference type="NCBI Taxonomy" id="412755"/>
    <lineage>
        <taxon>unclassified sequences</taxon>
        <taxon>metagenomes</taxon>
        <taxon>ecological metagenomes</taxon>
    </lineage>
</organism>
<reference evidence="1" key="1">
    <citation type="journal article" date="2014" name="Front. Microbiol.">
        <title>High frequency of phylogenetically diverse reductive dehalogenase-homologous genes in deep subseafloor sedimentary metagenomes.</title>
        <authorList>
            <person name="Kawai M."/>
            <person name="Futagami T."/>
            <person name="Toyoda A."/>
            <person name="Takaki Y."/>
            <person name="Nishi S."/>
            <person name="Hori S."/>
            <person name="Arai W."/>
            <person name="Tsubouchi T."/>
            <person name="Morono Y."/>
            <person name="Uchiyama I."/>
            <person name="Ito T."/>
            <person name="Fujiyama A."/>
            <person name="Inagaki F."/>
            <person name="Takami H."/>
        </authorList>
    </citation>
    <scope>NUCLEOTIDE SEQUENCE</scope>
    <source>
        <strain evidence="1">Expedition CK06-06</strain>
    </source>
</reference>
<gene>
    <name evidence="1" type="ORF">S12H4_04749</name>
</gene>
<evidence type="ECO:0000313" key="1">
    <source>
        <dbReference type="EMBL" id="GAI60522.1"/>
    </source>
</evidence>
<name>X1PW81_9ZZZZ</name>
<comment type="caution">
    <text evidence="1">The sequence shown here is derived from an EMBL/GenBank/DDBJ whole genome shotgun (WGS) entry which is preliminary data.</text>
</comment>
<accession>X1PW81</accession>